<accession>A0A1J5RH88</accession>
<keyword evidence="3" id="KW-0472">Membrane</keyword>
<feature type="domain" description="Outer membrane protein beta-barrel" evidence="2">
    <location>
        <begin position="12"/>
        <end position="197"/>
    </location>
</feature>
<organism evidence="3">
    <name type="scientific">mine drainage metagenome</name>
    <dbReference type="NCBI Taxonomy" id="410659"/>
    <lineage>
        <taxon>unclassified sequences</taxon>
        <taxon>metagenomes</taxon>
        <taxon>ecological metagenomes</taxon>
    </lineage>
</organism>
<gene>
    <name evidence="3" type="ORF">GALL_225170</name>
</gene>
<sequence>MLIRFKAFTVALIFCLASSPVMADSETLNSSLILSGGLSKAQNACDSPWLTYGLNSGGTCKETHTALRLAYNYKFTHVWGIEASYGDLGNATGEGISTAYGTPATWSMKAIGWSFAGTAAVPVGGGFSLLGKLGTVRAEFTETIHTTSTTGQVMQGITFNGVPITRQNKNALTYGLGFQYELNKQFALRAQYESFGKYDMYGSYGISAPHIGLSLISIGAVLKF</sequence>
<dbReference type="Gene3D" id="2.40.160.20">
    <property type="match status" value="1"/>
</dbReference>
<keyword evidence="3" id="KW-0812">Transmembrane</keyword>
<dbReference type="Pfam" id="PF13505">
    <property type="entry name" value="OMP_b-brl"/>
    <property type="match status" value="1"/>
</dbReference>
<dbReference type="SUPFAM" id="SSF56925">
    <property type="entry name" value="OMPA-like"/>
    <property type="match status" value="1"/>
</dbReference>
<proteinExistence type="predicted"/>
<dbReference type="InterPro" id="IPR027385">
    <property type="entry name" value="Beta-barrel_OMP"/>
</dbReference>
<evidence type="ECO:0000256" key="1">
    <source>
        <dbReference type="ARBA" id="ARBA00022729"/>
    </source>
</evidence>
<dbReference type="AlphaFoldDB" id="A0A1J5RH88"/>
<protein>
    <submittedName>
        <fullName evidence="3">OmpA-like transmembrane domain protein</fullName>
    </submittedName>
</protein>
<comment type="caution">
    <text evidence="3">The sequence shown here is derived from an EMBL/GenBank/DDBJ whole genome shotgun (WGS) entry which is preliminary data.</text>
</comment>
<dbReference type="InterPro" id="IPR011250">
    <property type="entry name" value="OMP/PagP_B-barrel"/>
</dbReference>
<evidence type="ECO:0000259" key="2">
    <source>
        <dbReference type="Pfam" id="PF13505"/>
    </source>
</evidence>
<reference evidence="3" key="1">
    <citation type="submission" date="2016-10" db="EMBL/GenBank/DDBJ databases">
        <title>Sequence of Gallionella enrichment culture.</title>
        <authorList>
            <person name="Poehlein A."/>
            <person name="Muehling M."/>
            <person name="Daniel R."/>
        </authorList>
    </citation>
    <scope>NUCLEOTIDE SEQUENCE</scope>
</reference>
<dbReference type="EMBL" id="MLJW01000166">
    <property type="protein sequence ID" value="OIQ95454.1"/>
    <property type="molecule type" value="Genomic_DNA"/>
</dbReference>
<name>A0A1J5RH88_9ZZZZ</name>
<keyword evidence="1" id="KW-0732">Signal</keyword>
<evidence type="ECO:0000313" key="3">
    <source>
        <dbReference type="EMBL" id="OIQ95454.1"/>
    </source>
</evidence>